<sequence>MNTKEYISSGIIESYILGIATKDEAAILECVMKNNAEVKAAYLEAQKTLEDFATVQAITPPEDLKGKIWSKIQQQANTPTTEPEGNVAPTKPIAKERILVKESNSSWKNWAVAASVLFLISIAGNVFWWEHKEQQQNQINGLTTQLAEQNNALQQVQKKWEVVTNPNIQTITLNGVEQHPDAKALVFWDKETKNVYLHAVNLPEPPEGMQYQLWAIHNGTPISAGMYHPSEDTQVVLSTIGAAQNFAITLEKAGGVAAPTLQNMYVIGAV</sequence>
<proteinExistence type="predicted"/>
<evidence type="ECO:0000313" key="3">
    <source>
        <dbReference type="EMBL" id="UUV21782.1"/>
    </source>
</evidence>
<keyword evidence="4" id="KW-1185">Reference proteome</keyword>
<evidence type="ECO:0000259" key="2">
    <source>
        <dbReference type="Pfam" id="PF10099"/>
    </source>
</evidence>
<organism evidence="3 4">
    <name type="scientific">Paenimyroides aestuarii</name>
    <dbReference type="NCBI Taxonomy" id="2968490"/>
    <lineage>
        <taxon>Bacteria</taxon>
        <taxon>Pseudomonadati</taxon>
        <taxon>Bacteroidota</taxon>
        <taxon>Flavobacteriia</taxon>
        <taxon>Flavobacteriales</taxon>
        <taxon>Flavobacteriaceae</taxon>
        <taxon>Paenimyroides</taxon>
    </lineage>
</organism>
<dbReference type="PANTHER" id="PTHR37461">
    <property type="entry name" value="ANTI-SIGMA-K FACTOR RSKA"/>
    <property type="match status" value="1"/>
</dbReference>
<dbReference type="InterPro" id="IPR051474">
    <property type="entry name" value="Anti-sigma-K/W_factor"/>
</dbReference>
<reference evidence="3 4" key="1">
    <citation type="submission" date="2022-08" db="EMBL/GenBank/DDBJ databases">
        <title>Myroides zhujiangensis sp. nov., a novel bacterium isolated from sediment in the Pearl River Estuary.</title>
        <authorList>
            <person name="Cui L."/>
        </authorList>
    </citation>
    <scope>NUCLEOTIDE SEQUENCE [LARGE SCALE GENOMIC DNA]</scope>
    <source>
        <strain evidence="3 4">SCSIO 72103</strain>
    </source>
</reference>
<dbReference type="Pfam" id="PF10099">
    <property type="entry name" value="RskA_C"/>
    <property type="match status" value="1"/>
</dbReference>
<name>A0ABY5NTI4_9FLAO</name>
<dbReference type="PANTHER" id="PTHR37461:SF1">
    <property type="entry name" value="ANTI-SIGMA-K FACTOR RSKA"/>
    <property type="match status" value="1"/>
</dbReference>
<accession>A0ABY5NTI4</accession>
<dbReference type="EMBL" id="CP102382">
    <property type="protein sequence ID" value="UUV21782.1"/>
    <property type="molecule type" value="Genomic_DNA"/>
</dbReference>
<evidence type="ECO:0000256" key="1">
    <source>
        <dbReference type="SAM" id="Coils"/>
    </source>
</evidence>
<dbReference type="InterPro" id="IPR018764">
    <property type="entry name" value="RskA_C"/>
</dbReference>
<evidence type="ECO:0000313" key="4">
    <source>
        <dbReference type="Proteomes" id="UP001317001"/>
    </source>
</evidence>
<keyword evidence="1" id="KW-0175">Coiled coil</keyword>
<feature type="coiled-coil region" evidence="1">
    <location>
        <begin position="132"/>
        <end position="159"/>
    </location>
</feature>
<gene>
    <name evidence="3" type="ORF">NPX36_01640</name>
</gene>
<dbReference type="Proteomes" id="UP001317001">
    <property type="component" value="Chromosome"/>
</dbReference>
<feature type="domain" description="Anti-sigma K factor RskA C-terminal" evidence="2">
    <location>
        <begin position="111"/>
        <end position="260"/>
    </location>
</feature>
<protein>
    <submittedName>
        <fullName evidence="3">Anti-sigma factor</fullName>
    </submittedName>
</protein>
<dbReference type="RefSeq" id="WP_257499702.1">
    <property type="nucleotide sequence ID" value="NZ_CP102382.1"/>
</dbReference>